<dbReference type="CDD" id="cd00433">
    <property type="entry name" value="Peptidase_M17"/>
    <property type="match status" value="1"/>
</dbReference>
<dbReference type="GO" id="GO:0030145">
    <property type="term" value="F:manganese ion binding"/>
    <property type="evidence" value="ECO:0007669"/>
    <property type="project" value="UniProtKB-UniRule"/>
</dbReference>
<dbReference type="Pfam" id="PF00883">
    <property type="entry name" value="Peptidase_M17"/>
    <property type="match status" value="1"/>
</dbReference>
<keyword evidence="9" id="KW-0732">Signal</keyword>
<evidence type="ECO:0000313" key="12">
    <source>
        <dbReference type="Proteomes" id="UP000198281"/>
    </source>
</evidence>
<organism evidence="11 12">
    <name type="scientific">Edaphosphingomonas laterariae</name>
    <dbReference type="NCBI Taxonomy" id="861865"/>
    <lineage>
        <taxon>Bacteria</taxon>
        <taxon>Pseudomonadati</taxon>
        <taxon>Pseudomonadota</taxon>
        <taxon>Alphaproteobacteria</taxon>
        <taxon>Sphingomonadales</taxon>
        <taxon>Rhizorhabdaceae</taxon>
        <taxon>Edaphosphingomonas</taxon>
    </lineage>
</organism>
<evidence type="ECO:0000256" key="4">
    <source>
        <dbReference type="ARBA" id="ARBA00022438"/>
    </source>
</evidence>
<dbReference type="InterPro" id="IPR011356">
    <property type="entry name" value="Leucine_aapep/pepB"/>
</dbReference>
<dbReference type="SUPFAM" id="SSF52949">
    <property type="entry name" value="Macro domain-like"/>
    <property type="match status" value="1"/>
</dbReference>
<evidence type="ECO:0000256" key="7">
    <source>
        <dbReference type="ARBA" id="ARBA00023211"/>
    </source>
</evidence>
<dbReference type="NCBIfam" id="NF002075">
    <property type="entry name" value="PRK00913.2-2"/>
    <property type="match status" value="1"/>
</dbReference>
<dbReference type="GO" id="GO:0005737">
    <property type="term" value="C:cytoplasm"/>
    <property type="evidence" value="ECO:0007669"/>
    <property type="project" value="UniProtKB-SubCell"/>
</dbReference>
<feature type="binding site" evidence="8">
    <location>
        <position position="359"/>
    </location>
    <ligand>
        <name>Mn(2+)</name>
        <dbReference type="ChEBI" id="CHEBI:29035"/>
        <label>1</label>
    </ligand>
</feature>
<dbReference type="InterPro" id="IPR023042">
    <property type="entry name" value="Peptidase_M17_leu_NH2_pept"/>
</dbReference>
<dbReference type="OrthoDB" id="9809354at2"/>
<accession>A0A239HEW6</accession>
<name>A0A239HEW6_9SPHN</name>
<comment type="catalytic activity">
    <reaction evidence="2 8">
        <text>Release of an N-terminal amino acid, preferentially leucine, but not glutamic or aspartic acids.</text>
        <dbReference type="EC" id="3.4.11.10"/>
    </reaction>
</comment>
<dbReference type="SUPFAM" id="SSF53187">
    <property type="entry name" value="Zn-dependent exopeptidases"/>
    <property type="match status" value="1"/>
</dbReference>
<feature type="binding site" evidence="8">
    <location>
        <position position="357"/>
    </location>
    <ligand>
        <name>Mn(2+)</name>
        <dbReference type="ChEBI" id="CHEBI:29035"/>
        <label>1</label>
    </ligand>
</feature>
<keyword evidence="5 8" id="KW-0645">Protease</keyword>
<feature type="binding site" evidence="8">
    <location>
        <position position="298"/>
    </location>
    <ligand>
        <name>Mn(2+)</name>
        <dbReference type="ChEBI" id="CHEBI:29035"/>
        <label>2</label>
    </ligand>
</feature>
<dbReference type="AlphaFoldDB" id="A0A239HEW6"/>
<dbReference type="HAMAP" id="MF_00181">
    <property type="entry name" value="Cytosol_peptidase_M17"/>
    <property type="match status" value="1"/>
</dbReference>
<comment type="subcellular location">
    <subcellularLocation>
        <location evidence="8">Cytoplasm</location>
    </subcellularLocation>
</comment>
<feature type="binding site" evidence="8">
    <location>
        <position position="275"/>
    </location>
    <ligand>
        <name>Mn(2+)</name>
        <dbReference type="ChEBI" id="CHEBI:29035"/>
        <label>2</label>
    </ligand>
</feature>
<evidence type="ECO:0000256" key="5">
    <source>
        <dbReference type="ARBA" id="ARBA00022670"/>
    </source>
</evidence>
<dbReference type="EC" id="3.4.11.1" evidence="8"/>
<evidence type="ECO:0000256" key="3">
    <source>
        <dbReference type="ARBA" id="ARBA00009528"/>
    </source>
</evidence>
<evidence type="ECO:0000256" key="6">
    <source>
        <dbReference type="ARBA" id="ARBA00022801"/>
    </source>
</evidence>
<keyword evidence="8" id="KW-0479">Metal-binding</keyword>
<protein>
    <recommendedName>
        <fullName evidence="8">Probable cytosol aminopeptidase</fullName>
        <ecNumber evidence="8">3.4.11.1</ecNumber>
    </recommendedName>
    <alternativeName>
        <fullName evidence="8">Leucine aminopeptidase</fullName>
        <shortName evidence="8">LAP</shortName>
        <ecNumber evidence="8">3.4.11.10</ecNumber>
    </alternativeName>
    <alternativeName>
        <fullName evidence="8">Leucyl aminopeptidase</fullName>
    </alternativeName>
</protein>
<dbReference type="PANTHER" id="PTHR11963:SF23">
    <property type="entry name" value="CYTOSOL AMINOPEPTIDASE"/>
    <property type="match status" value="1"/>
</dbReference>
<feature type="active site" evidence="8">
    <location>
        <position position="287"/>
    </location>
</feature>
<dbReference type="InterPro" id="IPR008283">
    <property type="entry name" value="Peptidase_M17_N"/>
</dbReference>
<keyword evidence="8" id="KW-0963">Cytoplasm</keyword>
<dbReference type="GO" id="GO:0070006">
    <property type="term" value="F:metalloaminopeptidase activity"/>
    <property type="evidence" value="ECO:0007669"/>
    <property type="project" value="InterPro"/>
</dbReference>
<sequence>MRLFAAAMAATMLSTPVSAAPRPIAYAAAPASTGTIVLPLASADDLAVRGATLAEADRAAIARALTAAAFDYKARSTLSLRGIGGHAHILVIGMGKAAPLPADLQDIGGLAAQKTSADDGPVALVATGLGNAAAGDLALGATLGGYGFDKYHVDVTPAKPGQSAALTIVTAEADAARKADQRDVRALADAVAFTRDLVSEPANIIYPESFVARTQDAFRGLAGASVEVLDVPALERLGMGGILGVGQGSRRPPRLLIVSYKGTGAPAQPIALAGKGITFDSGGISIKGGTGMWEMKTDMAGAAAVVGTVLSLAKRGAPVNVVAFAALAENMPGGGATRPGDVLKTYSGKTIEVVNTDAEGRVVLADAVAYADKRYNPSAIIDVATLTGAVGRALGDEYAGLFSRHDALAGQLVAAGKATGELLWQLPLHASYAKDVKSDIADVRNSTEGRNPGAGHGAQFIGYFIDPATPWAHIDIASTAWTSEEQPTARKGATGYAVRLLDRFVRDYQPVPRGAGEGGK</sequence>
<feature type="binding site" evidence="8">
    <location>
        <position position="280"/>
    </location>
    <ligand>
        <name>Mn(2+)</name>
        <dbReference type="ChEBI" id="CHEBI:29035"/>
        <label>2</label>
    </ligand>
</feature>
<evidence type="ECO:0000256" key="8">
    <source>
        <dbReference type="HAMAP-Rule" id="MF_00181"/>
    </source>
</evidence>
<evidence type="ECO:0000256" key="1">
    <source>
        <dbReference type="ARBA" id="ARBA00000135"/>
    </source>
</evidence>
<comment type="cofactor">
    <cofactor evidence="8">
        <name>Mn(2+)</name>
        <dbReference type="ChEBI" id="CHEBI:29035"/>
    </cofactor>
    <text evidence="8">Binds 2 manganese ions per subunit.</text>
</comment>
<dbReference type="PANTHER" id="PTHR11963">
    <property type="entry name" value="LEUCINE AMINOPEPTIDASE-RELATED"/>
    <property type="match status" value="1"/>
</dbReference>
<keyword evidence="7 8" id="KW-0464">Manganese</keyword>
<feature type="binding site" evidence="8">
    <location>
        <position position="359"/>
    </location>
    <ligand>
        <name>Mn(2+)</name>
        <dbReference type="ChEBI" id="CHEBI:29035"/>
        <label>2</label>
    </ligand>
</feature>
<dbReference type="PROSITE" id="PS00631">
    <property type="entry name" value="CYTOSOL_AP"/>
    <property type="match status" value="1"/>
</dbReference>
<dbReference type="Proteomes" id="UP000198281">
    <property type="component" value="Unassembled WGS sequence"/>
</dbReference>
<keyword evidence="12" id="KW-1185">Reference proteome</keyword>
<dbReference type="EC" id="3.4.11.10" evidence="8"/>
<dbReference type="RefSeq" id="WP_089220273.1">
    <property type="nucleotide sequence ID" value="NZ_FZOS01000016.1"/>
</dbReference>
<keyword evidence="4 8" id="KW-0031">Aminopeptidase</keyword>
<feature type="binding site" evidence="8">
    <location>
        <position position="280"/>
    </location>
    <ligand>
        <name>Mn(2+)</name>
        <dbReference type="ChEBI" id="CHEBI:29035"/>
        <label>1</label>
    </ligand>
</feature>
<dbReference type="InterPro" id="IPR000819">
    <property type="entry name" value="Peptidase_M17_C"/>
</dbReference>
<evidence type="ECO:0000256" key="2">
    <source>
        <dbReference type="ARBA" id="ARBA00000967"/>
    </source>
</evidence>
<evidence type="ECO:0000259" key="10">
    <source>
        <dbReference type="PROSITE" id="PS00631"/>
    </source>
</evidence>
<feature type="signal peptide" evidence="9">
    <location>
        <begin position="1"/>
        <end position="19"/>
    </location>
</feature>
<reference evidence="12" key="1">
    <citation type="submission" date="2017-06" db="EMBL/GenBank/DDBJ databases">
        <authorList>
            <person name="Varghese N."/>
            <person name="Submissions S."/>
        </authorList>
    </citation>
    <scope>NUCLEOTIDE SEQUENCE [LARGE SCALE GENOMIC DNA]</scope>
    <source>
        <strain evidence="12">LNB2</strain>
    </source>
</reference>
<dbReference type="NCBIfam" id="NF002077">
    <property type="entry name" value="PRK00913.2-4"/>
    <property type="match status" value="1"/>
</dbReference>
<comment type="similarity">
    <text evidence="3 8">Belongs to the peptidase M17 family.</text>
</comment>
<dbReference type="Gene3D" id="3.40.630.10">
    <property type="entry name" value="Zn peptidases"/>
    <property type="match status" value="1"/>
</dbReference>
<comment type="catalytic activity">
    <reaction evidence="1 8">
        <text>Release of an N-terminal amino acid, Xaa-|-Yaa-, in which Xaa is preferably Leu, but may be other amino acids including Pro although not Arg or Lys, and Yaa may be Pro. Amino acid amides and methyl esters are also readily hydrolyzed, but rates on arylamides are exceedingly low.</text>
        <dbReference type="EC" id="3.4.11.1"/>
    </reaction>
</comment>
<keyword evidence="6 8" id="KW-0378">Hydrolase</keyword>
<dbReference type="Gene3D" id="3.40.220.10">
    <property type="entry name" value="Leucine Aminopeptidase, subunit E, domain 1"/>
    <property type="match status" value="1"/>
</dbReference>
<dbReference type="GO" id="GO:0006508">
    <property type="term" value="P:proteolysis"/>
    <property type="evidence" value="ECO:0007669"/>
    <property type="project" value="UniProtKB-KW"/>
</dbReference>
<dbReference type="EMBL" id="FZOS01000016">
    <property type="protein sequence ID" value="SNS79681.1"/>
    <property type="molecule type" value="Genomic_DNA"/>
</dbReference>
<dbReference type="PRINTS" id="PR00481">
    <property type="entry name" value="LAMNOPPTDASE"/>
</dbReference>
<dbReference type="InterPro" id="IPR043472">
    <property type="entry name" value="Macro_dom-like"/>
</dbReference>
<feature type="chain" id="PRO_5012376241" description="Probable cytosol aminopeptidase" evidence="9">
    <location>
        <begin position="20"/>
        <end position="520"/>
    </location>
</feature>
<feature type="domain" description="Cytosol aminopeptidase" evidence="10">
    <location>
        <begin position="355"/>
        <end position="362"/>
    </location>
</feature>
<proteinExistence type="inferred from homology"/>
<evidence type="ECO:0000313" key="11">
    <source>
        <dbReference type="EMBL" id="SNS79681.1"/>
    </source>
</evidence>
<evidence type="ECO:0000256" key="9">
    <source>
        <dbReference type="SAM" id="SignalP"/>
    </source>
</evidence>
<dbReference type="Pfam" id="PF02789">
    <property type="entry name" value="Peptidase_M17_N"/>
    <property type="match status" value="1"/>
</dbReference>
<feature type="active site" evidence="8">
    <location>
        <position position="361"/>
    </location>
</feature>
<gene>
    <name evidence="8" type="primary">pepA</name>
    <name evidence="11" type="ORF">SAMN06295912_11670</name>
</gene>
<comment type="function">
    <text evidence="8">Presumably involved in the processing and regular turnover of intracellular proteins. Catalyzes the removal of unsubstituted N-terminal amino acids from various peptides.</text>
</comment>